<protein>
    <submittedName>
        <fullName evidence="4">Phosphonoacetate hydrolase</fullName>
    </submittedName>
</protein>
<dbReference type="AlphaFoldDB" id="A0A1H5X809"/>
<feature type="domain" description="Protein YjdM N-terminal" evidence="3">
    <location>
        <begin position="5"/>
        <end position="33"/>
    </location>
</feature>
<keyword evidence="5" id="KW-1185">Reference proteome</keyword>
<dbReference type="Gene3D" id="2.20.25.10">
    <property type="match status" value="1"/>
</dbReference>
<evidence type="ECO:0000259" key="3">
    <source>
        <dbReference type="Pfam" id="PF08274"/>
    </source>
</evidence>
<reference evidence="4 5" key="1">
    <citation type="submission" date="2016-10" db="EMBL/GenBank/DDBJ databases">
        <authorList>
            <person name="de Groot N.N."/>
        </authorList>
    </citation>
    <scope>NUCLEOTIDE SEQUENCE [LARGE SCALE GENOMIC DNA]</scope>
    <source>
        <strain evidence="4 5">DSM 26915</strain>
    </source>
</reference>
<evidence type="ECO:0000313" key="4">
    <source>
        <dbReference type="EMBL" id="SEG07615.1"/>
    </source>
</evidence>
<name>A0A1H5X809_9RHOB</name>
<dbReference type="PANTHER" id="PTHR30305">
    <property type="entry name" value="PROTEIN YJDM-RELATED"/>
    <property type="match status" value="1"/>
</dbReference>
<accession>A0A1H5X809</accession>
<proteinExistence type="inferred from homology"/>
<dbReference type="EMBL" id="FNUZ01000002">
    <property type="protein sequence ID" value="SEG07615.1"/>
    <property type="molecule type" value="Genomic_DNA"/>
</dbReference>
<dbReference type="InterPro" id="IPR004624">
    <property type="entry name" value="YjdM"/>
</dbReference>
<dbReference type="SUPFAM" id="SSF82057">
    <property type="entry name" value="Prokaryotic SH3-related domain"/>
    <property type="match status" value="1"/>
</dbReference>
<feature type="domain" description="Protein YjdM C-terminal" evidence="2">
    <location>
        <begin position="44"/>
        <end position="111"/>
    </location>
</feature>
<dbReference type="PANTHER" id="PTHR30305:SF3">
    <property type="entry name" value="PROTEIN YJDM"/>
    <property type="match status" value="1"/>
</dbReference>
<dbReference type="RefSeq" id="WP_103910051.1">
    <property type="nucleotide sequence ID" value="NZ_FNUZ01000002.1"/>
</dbReference>
<evidence type="ECO:0000313" key="5">
    <source>
        <dbReference type="Proteomes" id="UP000236752"/>
    </source>
</evidence>
<dbReference type="NCBIfam" id="TIGR00686">
    <property type="entry name" value="phnA"/>
    <property type="match status" value="1"/>
</dbReference>
<dbReference type="Proteomes" id="UP000236752">
    <property type="component" value="Unassembled WGS sequence"/>
</dbReference>
<comment type="similarity">
    <text evidence="1">Belongs to the YjdM family.</text>
</comment>
<dbReference type="Pfam" id="PF03831">
    <property type="entry name" value="YjdM"/>
    <property type="match status" value="1"/>
</dbReference>
<evidence type="ECO:0000256" key="1">
    <source>
        <dbReference type="ARBA" id="ARBA00009248"/>
    </source>
</evidence>
<dbReference type="InterPro" id="IPR013987">
    <property type="entry name" value="YjdM_N"/>
</dbReference>
<dbReference type="OrthoDB" id="9810131at2"/>
<gene>
    <name evidence="4" type="ORF">SAMN04488045_1750</name>
</gene>
<dbReference type="FunFam" id="2.30.30.40:FF:000013">
    <property type="entry name" value="Alkylphosphonate utilization protein PhnA"/>
    <property type="match status" value="1"/>
</dbReference>
<dbReference type="SUPFAM" id="SSF57783">
    <property type="entry name" value="Zinc beta-ribbon"/>
    <property type="match status" value="1"/>
</dbReference>
<dbReference type="Gene3D" id="2.30.30.40">
    <property type="entry name" value="SH3 Domains"/>
    <property type="match status" value="1"/>
</dbReference>
<organism evidence="4 5">
    <name type="scientific">Thalassococcus halodurans</name>
    <dbReference type="NCBI Taxonomy" id="373675"/>
    <lineage>
        <taxon>Bacteria</taxon>
        <taxon>Pseudomonadati</taxon>
        <taxon>Pseudomonadota</taxon>
        <taxon>Alphaproteobacteria</taxon>
        <taxon>Rhodobacterales</taxon>
        <taxon>Roseobacteraceae</taxon>
        <taxon>Thalassococcus</taxon>
    </lineage>
</organism>
<sequence>MTDNLPPCPDCSSTYTYQLDALLMCPECGHEWSASASSEGGAEIRDSVGNVLNDGDTVTVIKDLKVKGSSSVVKVGTKVRGIRLVDGDHDIDCKIPGIGPMGLKSQFVKKVSG</sequence>
<dbReference type="Pfam" id="PF08274">
    <property type="entry name" value="Zn_Ribbon_YjdM"/>
    <property type="match status" value="1"/>
</dbReference>
<dbReference type="GO" id="GO:0016787">
    <property type="term" value="F:hydrolase activity"/>
    <property type="evidence" value="ECO:0007669"/>
    <property type="project" value="UniProtKB-KW"/>
</dbReference>
<evidence type="ECO:0000259" key="2">
    <source>
        <dbReference type="Pfam" id="PF03831"/>
    </source>
</evidence>
<dbReference type="InterPro" id="IPR013988">
    <property type="entry name" value="YjdM_C"/>
</dbReference>
<keyword evidence="4" id="KW-0378">Hydrolase</keyword>